<reference evidence="17" key="1">
    <citation type="submission" date="2023-03" db="EMBL/GenBank/DDBJ databases">
        <title>Chromosome-scale reference genome and RAD-based genetic map of yellow starthistle (Centaurea solstitialis) reveal putative structural variation and QTLs associated with invader traits.</title>
        <authorList>
            <person name="Reatini B."/>
            <person name="Cang F.A."/>
            <person name="Jiang Q."/>
            <person name="Mckibben M.T.W."/>
            <person name="Barker M.S."/>
            <person name="Rieseberg L.H."/>
            <person name="Dlugosch K.M."/>
        </authorList>
    </citation>
    <scope>NUCLEOTIDE SEQUENCE</scope>
    <source>
        <strain evidence="17">CAN-66</strain>
        <tissue evidence="17">Leaf</tissue>
    </source>
</reference>
<evidence type="ECO:0000256" key="9">
    <source>
        <dbReference type="ARBA" id="ARBA00022842"/>
    </source>
</evidence>
<gene>
    <name evidence="17" type="ORF">OSB04_017638</name>
</gene>
<evidence type="ECO:0000259" key="16">
    <source>
        <dbReference type="PROSITE" id="PS50994"/>
    </source>
</evidence>
<dbReference type="InterPro" id="IPR001584">
    <property type="entry name" value="Integrase_cat-core"/>
</dbReference>
<dbReference type="GO" id="GO:0003887">
    <property type="term" value="F:DNA-directed DNA polymerase activity"/>
    <property type="evidence" value="ECO:0007669"/>
    <property type="project" value="UniProtKB-KW"/>
</dbReference>
<dbReference type="InterPro" id="IPR043502">
    <property type="entry name" value="DNA/RNA_pol_sf"/>
</dbReference>
<dbReference type="EMBL" id="JARYMX010000004">
    <property type="protein sequence ID" value="KAJ9553593.1"/>
    <property type="molecule type" value="Genomic_DNA"/>
</dbReference>
<dbReference type="InterPro" id="IPR036397">
    <property type="entry name" value="RNaseH_sf"/>
</dbReference>
<dbReference type="SUPFAM" id="SSF53098">
    <property type="entry name" value="Ribonuclease H-like"/>
    <property type="match status" value="1"/>
</dbReference>
<dbReference type="InterPro" id="IPR056924">
    <property type="entry name" value="SH3_Tf2-1"/>
</dbReference>
<evidence type="ECO:0000256" key="3">
    <source>
        <dbReference type="ARBA" id="ARBA00022695"/>
    </source>
</evidence>
<dbReference type="Pfam" id="PF24626">
    <property type="entry name" value="SH3_Tf2-1"/>
    <property type="match status" value="1"/>
</dbReference>
<evidence type="ECO:0000256" key="15">
    <source>
        <dbReference type="SAM" id="MobiDB-lite"/>
    </source>
</evidence>
<comment type="caution">
    <text evidence="17">The sequence shown here is derived from an EMBL/GenBank/DDBJ whole genome shotgun (WGS) entry which is preliminary data.</text>
</comment>
<keyword evidence="11" id="KW-0695">RNA-directed DNA polymerase</keyword>
<keyword evidence="12" id="KW-0239">DNA-directed DNA polymerase</keyword>
<dbReference type="GO" id="GO:0006508">
    <property type="term" value="P:proteolysis"/>
    <property type="evidence" value="ECO:0007669"/>
    <property type="project" value="UniProtKB-KW"/>
</dbReference>
<dbReference type="SUPFAM" id="SSF54160">
    <property type="entry name" value="Chromo domain-like"/>
    <property type="match status" value="1"/>
</dbReference>
<dbReference type="Gene3D" id="1.10.340.70">
    <property type="match status" value="1"/>
</dbReference>
<evidence type="ECO:0000256" key="1">
    <source>
        <dbReference type="ARBA" id="ARBA00022670"/>
    </source>
</evidence>
<keyword evidence="8" id="KW-0378">Hydrolase</keyword>
<dbReference type="CDD" id="cd09274">
    <property type="entry name" value="RNase_HI_RT_Ty3"/>
    <property type="match status" value="1"/>
</dbReference>
<keyword evidence="1" id="KW-0645">Protease</keyword>
<evidence type="ECO:0000256" key="7">
    <source>
        <dbReference type="ARBA" id="ARBA00022759"/>
    </source>
</evidence>
<dbReference type="PANTHER" id="PTHR37984:SF5">
    <property type="entry name" value="PROTEIN NYNRIN-LIKE"/>
    <property type="match status" value="1"/>
</dbReference>
<evidence type="ECO:0000256" key="8">
    <source>
        <dbReference type="ARBA" id="ARBA00022801"/>
    </source>
</evidence>
<evidence type="ECO:0000313" key="17">
    <source>
        <dbReference type="EMBL" id="KAJ9553593.1"/>
    </source>
</evidence>
<protein>
    <recommendedName>
        <fullName evidence="16">Integrase catalytic domain-containing protein</fullName>
    </recommendedName>
</protein>
<evidence type="ECO:0000256" key="6">
    <source>
        <dbReference type="ARBA" id="ARBA00022750"/>
    </source>
</evidence>
<dbReference type="GO" id="GO:0004519">
    <property type="term" value="F:endonuclease activity"/>
    <property type="evidence" value="ECO:0007669"/>
    <property type="project" value="UniProtKB-KW"/>
</dbReference>
<feature type="domain" description="Integrase catalytic" evidence="16">
    <location>
        <begin position="206"/>
        <end position="365"/>
    </location>
</feature>
<evidence type="ECO:0000256" key="4">
    <source>
        <dbReference type="ARBA" id="ARBA00022722"/>
    </source>
</evidence>
<dbReference type="Pfam" id="PF17917">
    <property type="entry name" value="RT_RNaseH"/>
    <property type="match status" value="1"/>
</dbReference>
<dbReference type="InterPro" id="IPR016197">
    <property type="entry name" value="Chromo-like_dom_sf"/>
</dbReference>
<dbReference type="GO" id="GO:0015074">
    <property type="term" value="P:DNA integration"/>
    <property type="evidence" value="ECO:0007669"/>
    <property type="project" value="UniProtKB-KW"/>
</dbReference>
<dbReference type="InterPro" id="IPR041588">
    <property type="entry name" value="Integrase_H2C2"/>
</dbReference>
<evidence type="ECO:0000256" key="11">
    <source>
        <dbReference type="ARBA" id="ARBA00022918"/>
    </source>
</evidence>
<dbReference type="GO" id="GO:0046872">
    <property type="term" value="F:metal ion binding"/>
    <property type="evidence" value="ECO:0007669"/>
    <property type="project" value="UniProtKB-KW"/>
</dbReference>
<feature type="compositionally biased region" description="Basic residues" evidence="15">
    <location>
        <begin position="577"/>
        <end position="588"/>
    </location>
</feature>
<dbReference type="SUPFAM" id="SSF56672">
    <property type="entry name" value="DNA/RNA polymerases"/>
    <property type="match status" value="1"/>
</dbReference>
<evidence type="ECO:0000256" key="10">
    <source>
        <dbReference type="ARBA" id="ARBA00022908"/>
    </source>
</evidence>
<dbReference type="InterPro" id="IPR050951">
    <property type="entry name" value="Retrovirus_Pol_polyprotein"/>
</dbReference>
<keyword evidence="3" id="KW-0548">Nucleotidyltransferase</keyword>
<dbReference type="Pfam" id="PF17921">
    <property type="entry name" value="Integrase_H2C2"/>
    <property type="match status" value="1"/>
</dbReference>
<organism evidence="17 18">
    <name type="scientific">Centaurea solstitialis</name>
    <name type="common">yellow star-thistle</name>
    <dbReference type="NCBI Taxonomy" id="347529"/>
    <lineage>
        <taxon>Eukaryota</taxon>
        <taxon>Viridiplantae</taxon>
        <taxon>Streptophyta</taxon>
        <taxon>Embryophyta</taxon>
        <taxon>Tracheophyta</taxon>
        <taxon>Spermatophyta</taxon>
        <taxon>Magnoliopsida</taxon>
        <taxon>eudicotyledons</taxon>
        <taxon>Gunneridae</taxon>
        <taxon>Pentapetalae</taxon>
        <taxon>asterids</taxon>
        <taxon>campanulids</taxon>
        <taxon>Asterales</taxon>
        <taxon>Asteraceae</taxon>
        <taxon>Carduoideae</taxon>
        <taxon>Cardueae</taxon>
        <taxon>Centaureinae</taxon>
        <taxon>Centaurea</taxon>
    </lineage>
</organism>
<dbReference type="Proteomes" id="UP001172457">
    <property type="component" value="Chromosome 4"/>
</dbReference>
<evidence type="ECO:0000256" key="12">
    <source>
        <dbReference type="ARBA" id="ARBA00022932"/>
    </source>
</evidence>
<dbReference type="AlphaFoldDB" id="A0AA38TAT8"/>
<dbReference type="InterPro" id="IPR041373">
    <property type="entry name" value="RT_RNaseH"/>
</dbReference>
<name>A0AA38TAT8_9ASTR</name>
<accession>A0AA38TAT8</accession>
<dbReference type="PROSITE" id="PS50994">
    <property type="entry name" value="INTEGRASE"/>
    <property type="match status" value="1"/>
</dbReference>
<dbReference type="InterPro" id="IPR012337">
    <property type="entry name" value="RNaseH-like_sf"/>
</dbReference>
<dbReference type="GO" id="GO:0004190">
    <property type="term" value="F:aspartic-type endopeptidase activity"/>
    <property type="evidence" value="ECO:0007669"/>
    <property type="project" value="UniProtKB-KW"/>
</dbReference>
<feature type="region of interest" description="Disordered" evidence="15">
    <location>
        <begin position="560"/>
        <end position="597"/>
    </location>
</feature>
<keyword evidence="13" id="KW-0238">DNA-binding</keyword>
<proteinExistence type="predicted"/>
<dbReference type="GO" id="GO:0003677">
    <property type="term" value="F:DNA binding"/>
    <property type="evidence" value="ECO:0007669"/>
    <property type="project" value="UniProtKB-KW"/>
</dbReference>
<dbReference type="FunFam" id="1.10.340.70:FF:000001">
    <property type="entry name" value="Retrovirus-related Pol polyprotein from transposon gypsy-like Protein"/>
    <property type="match status" value="1"/>
</dbReference>
<dbReference type="Gene3D" id="3.30.420.10">
    <property type="entry name" value="Ribonuclease H-like superfamily/Ribonuclease H"/>
    <property type="match status" value="1"/>
</dbReference>
<evidence type="ECO:0000256" key="5">
    <source>
        <dbReference type="ARBA" id="ARBA00022723"/>
    </source>
</evidence>
<evidence type="ECO:0000256" key="14">
    <source>
        <dbReference type="ARBA" id="ARBA00023172"/>
    </source>
</evidence>
<keyword evidence="5" id="KW-0479">Metal-binding</keyword>
<keyword evidence="6" id="KW-0064">Aspartyl protease</keyword>
<evidence type="ECO:0000313" key="18">
    <source>
        <dbReference type="Proteomes" id="UP001172457"/>
    </source>
</evidence>
<keyword evidence="10" id="KW-0229">DNA integration</keyword>
<keyword evidence="14" id="KW-0233">DNA recombination</keyword>
<keyword evidence="4" id="KW-0540">Nuclease</keyword>
<keyword evidence="2" id="KW-0808">Transferase</keyword>
<evidence type="ECO:0000256" key="2">
    <source>
        <dbReference type="ARBA" id="ARBA00022679"/>
    </source>
</evidence>
<keyword evidence="9" id="KW-0460">Magnesium</keyword>
<sequence length="597" mass="68278">MYAITSTVKKWRHYLLGRPFTIVTDHNSLKQLTSQVIQTPEQHRWLTKLLGFEFTIVHRAGVNNRGTDALSWCTDHQQGELNGLSLVDSGVLDEIRAAMAADLYTQTILGKLQVPGQVPLLFNYKEGLLYYKGQVYVPAAPDLRDRLIQLFHGSILGGHSGVQKTTTRLTATWYWPGMRKQVAEFVRLCSICQMIKPELAKPQGLLQPLPIPDRVWEDISMDFITGLPPSAGKQLHGLSKYCHFLALSELVDARRLAHHFVQEFVRLHGFPRSIVSDRDPLFISLFWKEFFRLHGTELRMSSAYHPQTDGQTEVVNRCLETYLRAYVGDFPKKWHAILPWAELWYNTTLHKSTRFSPFQVVYERPPPILLGYAAGSISVDALDCALLNRDNVLSLLIDKLRRAQSRMLNHANQHRRDKEFAVNDWVYVKLQPCRQQSLAKRICHKLARKFYGPYQIIARIGPVAYKLLLPPDARIHPVFHISLLKFCPNPTTVTHQPLPASDTKPISFPVEIQARRIMKQGGKQIPQVLVQWSNSAAAEATWEDWTTFAATFPEFCLKDKASSDGEGNDSPMDQGHTHSRPKRTRKKPAYLEKYIME</sequence>
<evidence type="ECO:0000256" key="13">
    <source>
        <dbReference type="ARBA" id="ARBA00023125"/>
    </source>
</evidence>
<dbReference type="PANTHER" id="PTHR37984">
    <property type="entry name" value="PROTEIN CBG26694"/>
    <property type="match status" value="1"/>
</dbReference>
<keyword evidence="18" id="KW-1185">Reference proteome</keyword>
<keyword evidence="7" id="KW-0255">Endonuclease</keyword>
<dbReference type="GO" id="GO:0003964">
    <property type="term" value="F:RNA-directed DNA polymerase activity"/>
    <property type="evidence" value="ECO:0007669"/>
    <property type="project" value="UniProtKB-KW"/>
</dbReference>
<dbReference type="GO" id="GO:0006310">
    <property type="term" value="P:DNA recombination"/>
    <property type="evidence" value="ECO:0007669"/>
    <property type="project" value="UniProtKB-KW"/>
</dbReference>